<evidence type="ECO:0000313" key="11">
    <source>
        <dbReference type="Proteomes" id="UP001230220"/>
    </source>
</evidence>
<keyword evidence="4 7" id="KW-0540">Nuclease</keyword>
<evidence type="ECO:0000256" key="4">
    <source>
        <dbReference type="ARBA" id="ARBA00022722"/>
    </source>
</evidence>
<dbReference type="RefSeq" id="WP_307407529.1">
    <property type="nucleotide sequence ID" value="NZ_JAUSUR010000003.1"/>
</dbReference>
<sequence length="382" mass="43913">MKILHMSDLHIGKKVNEFSMLEDQKYILNQTLQVIDEQKIDCVLLCGDIYDRNIPPIEAVKVLDNFLSELHTRNLPVLMIGGNHDSADRLNFGQKIFKDSNIYISARYIGHVQTVTLEDEFGEIVFHLLPFVKPVYVNHILGTEAPSYEAAVQEILNIHKVDTDKRNVLLAHQFVTASNKEPELSESETKTLGGIDNVDIHVFKDFDYVALGHIHKPQAMGSKYIRYGGSPLKYSFSEANIDKSLTIIEYQEKGNIQLEFIKLQPLHDMVMFESTIQDILDKKTLSDYPSNNYVAVTLTDEEEIIDAIGKVRSIYPNVMMISFKNRRSDNNQKRVVLSQQEIYEHTPIELFEKFYKWQNNSELTKSQQEILTKTIEKAGEDL</sequence>
<dbReference type="PANTHER" id="PTHR30337:SF0">
    <property type="entry name" value="NUCLEASE SBCCD SUBUNIT D"/>
    <property type="match status" value="1"/>
</dbReference>
<evidence type="ECO:0000313" key="10">
    <source>
        <dbReference type="EMBL" id="MDQ0361091.1"/>
    </source>
</evidence>
<dbReference type="SUPFAM" id="SSF56300">
    <property type="entry name" value="Metallo-dependent phosphatases"/>
    <property type="match status" value="1"/>
</dbReference>
<proteinExistence type="inferred from homology"/>
<dbReference type="CDD" id="cd00840">
    <property type="entry name" value="MPP_Mre11_N"/>
    <property type="match status" value="1"/>
</dbReference>
<dbReference type="Pfam" id="PF12320">
    <property type="entry name" value="SbcD_C"/>
    <property type="match status" value="1"/>
</dbReference>
<comment type="subunit">
    <text evidence="2 7">Heterodimer of SbcC and SbcD.</text>
</comment>
<dbReference type="NCBIfam" id="TIGR00619">
    <property type="entry name" value="sbcd"/>
    <property type="match status" value="1"/>
</dbReference>
<dbReference type="InterPro" id="IPR041796">
    <property type="entry name" value="Mre11_N"/>
</dbReference>
<comment type="function">
    <text evidence="7">SbcCD cleaves DNA hairpin structures. These structures can inhibit DNA replication and are intermediates in certain DNA recombination reactions. The complex acts as a 3'-&gt;5' double strand exonuclease that can open hairpins. It also has a 5' single-strand endonuclease activity.</text>
</comment>
<name>A0ABU0E2N5_9FIRM</name>
<evidence type="ECO:0000256" key="3">
    <source>
        <dbReference type="ARBA" id="ARBA00013365"/>
    </source>
</evidence>
<dbReference type="InterPro" id="IPR026843">
    <property type="entry name" value="SbcD_C"/>
</dbReference>
<gene>
    <name evidence="7" type="primary">sbcD</name>
    <name evidence="10" type="ORF">J2S15_001838</name>
</gene>
<comment type="similarity">
    <text evidence="1 7">Belongs to the SbcD family.</text>
</comment>
<dbReference type="Pfam" id="PF00149">
    <property type="entry name" value="Metallophos"/>
    <property type="match status" value="1"/>
</dbReference>
<keyword evidence="6 7" id="KW-0269">Exonuclease</keyword>
<keyword evidence="5 7" id="KW-0378">Hydrolase</keyword>
<evidence type="ECO:0000256" key="6">
    <source>
        <dbReference type="ARBA" id="ARBA00022839"/>
    </source>
</evidence>
<dbReference type="InterPro" id="IPR050535">
    <property type="entry name" value="DNA_Repair-Maintenance_Comp"/>
</dbReference>
<dbReference type="EMBL" id="JAUSUR010000003">
    <property type="protein sequence ID" value="MDQ0361091.1"/>
    <property type="molecule type" value="Genomic_DNA"/>
</dbReference>
<dbReference type="GO" id="GO:0004527">
    <property type="term" value="F:exonuclease activity"/>
    <property type="evidence" value="ECO:0007669"/>
    <property type="project" value="UniProtKB-KW"/>
</dbReference>
<dbReference type="Proteomes" id="UP001230220">
    <property type="component" value="Unassembled WGS sequence"/>
</dbReference>
<feature type="domain" description="Calcineurin-like phosphoesterase" evidence="8">
    <location>
        <begin position="1"/>
        <end position="217"/>
    </location>
</feature>
<dbReference type="InterPro" id="IPR004843">
    <property type="entry name" value="Calcineurin-like_PHP"/>
</dbReference>
<feature type="domain" description="Nuclease SbcCD subunit D C-terminal" evidence="9">
    <location>
        <begin position="266"/>
        <end position="356"/>
    </location>
</feature>
<reference evidence="10 11" key="1">
    <citation type="submission" date="2023-07" db="EMBL/GenBank/DDBJ databases">
        <title>Genomic Encyclopedia of Type Strains, Phase IV (KMG-IV): sequencing the most valuable type-strain genomes for metagenomic binning, comparative biology and taxonomic classification.</title>
        <authorList>
            <person name="Goeker M."/>
        </authorList>
    </citation>
    <scope>NUCLEOTIDE SEQUENCE [LARGE SCALE GENOMIC DNA]</scope>
    <source>
        <strain evidence="10 11">DSM 16784</strain>
    </source>
</reference>
<dbReference type="InterPro" id="IPR004593">
    <property type="entry name" value="SbcD"/>
</dbReference>
<dbReference type="Gene3D" id="3.60.21.10">
    <property type="match status" value="1"/>
</dbReference>
<evidence type="ECO:0000256" key="7">
    <source>
        <dbReference type="RuleBase" id="RU363069"/>
    </source>
</evidence>
<keyword evidence="11" id="KW-1185">Reference proteome</keyword>
<keyword evidence="7" id="KW-0235">DNA replication</keyword>
<evidence type="ECO:0000256" key="1">
    <source>
        <dbReference type="ARBA" id="ARBA00010555"/>
    </source>
</evidence>
<protein>
    <recommendedName>
        <fullName evidence="3 7">Nuclease SbcCD subunit D</fullName>
    </recommendedName>
</protein>
<evidence type="ECO:0000256" key="5">
    <source>
        <dbReference type="ARBA" id="ARBA00022801"/>
    </source>
</evidence>
<keyword evidence="7" id="KW-0233">DNA recombination</keyword>
<organism evidence="10 11">
    <name type="scientific">Breznakia pachnodae</name>
    <dbReference type="NCBI Taxonomy" id="265178"/>
    <lineage>
        <taxon>Bacteria</taxon>
        <taxon>Bacillati</taxon>
        <taxon>Bacillota</taxon>
        <taxon>Erysipelotrichia</taxon>
        <taxon>Erysipelotrichales</taxon>
        <taxon>Erysipelotrichaceae</taxon>
        <taxon>Breznakia</taxon>
    </lineage>
</organism>
<keyword evidence="7" id="KW-0255">Endonuclease</keyword>
<evidence type="ECO:0000259" key="8">
    <source>
        <dbReference type="Pfam" id="PF00149"/>
    </source>
</evidence>
<comment type="caution">
    <text evidence="10">The sequence shown here is derived from an EMBL/GenBank/DDBJ whole genome shotgun (WGS) entry which is preliminary data.</text>
</comment>
<dbReference type="PANTHER" id="PTHR30337">
    <property type="entry name" value="COMPONENT OF ATP-DEPENDENT DSDNA EXONUCLEASE"/>
    <property type="match status" value="1"/>
</dbReference>
<evidence type="ECO:0000259" key="9">
    <source>
        <dbReference type="Pfam" id="PF12320"/>
    </source>
</evidence>
<evidence type="ECO:0000256" key="2">
    <source>
        <dbReference type="ARBA" id="ARBA00011322"/>
    </source>
</evidence>
<accession>A0ABU0E2N5</accession>
<dbReference type="InterPro" id="IPR029052">
    <property type="entry name" value="Metallo-depent_PP-like"/>
</dbReference>